<sequence>LLMASPATWARLRSRYPTLAAALTTMIAADPTVEDQQASCAEALGNLAAHVADNSIPQHGPLHITTTFAGVPEPDYLDRPVTASSQAGSRGGEGADGAGGHAANPLRFGRSQSRSPSPESRGIKRNVTLSERMAAVIPRRPKTAAEEREAARQRAREDSELLRRVGEVAVAIHAQAQELYRQMGLLDPGASLPLSKVSDLVHMLSLVHSSHRKVLQARQATLYVCLAKLATSDAQLQSCIESMEKLDKFMTSSKEELKTMRSQVAHLEKFIAETSSELADQEAKAEATQALVDQVHAEVDAEVAAAKMRYQKAIEEVGGLSEMDLAEIRSYKDPH</sequence>
<evidence type="ECO:0000256" key="1">
    <source>
        <dbReference type="SAM" id="Coils"/>
    </source>
</evidence>
<keyword evidence="4" id="KW-1185">Reference proteome</keyword>
<gene>
    <name evidence="3" type="ORF">Vretifemale_20127</name>
</gene>
<proteinExistence type="predicted"/>
<accession>A0A8J4FW02</accession>
<dbReference type="InterPro" id="IPR026983">
    <property type="entry name" value="DHC"/>
</dbReference>
<feature type="compositionally biased region" description="Gly residues" evidence="2">
    <location>
        <begin position="89"/>
        <end position="100"/>
    </location>
</feature>
<feature type="compositionally biased region" description="Low complexity" evidence="2">
    <location>
        <begin position="110"/>
        <end position="120"/>
    </location>
</feature>
<feature type="coiled-coil region" evidence="1">
    <location>
        <begin position="271"/>
        <end position="316"/>
    </location>
</feature>
<keyword evidence="1" id="KW-0175">Coiled coil</keyword>
<dbReference type="AlphaFoldDB" id="A0A8J4FW02"/>
<protein>
    <submittedName>
        <fullName evidence="3">Uncharacterized protein</fullName>
    </submittedName>
</protein>
<dbReference type="PANTHER" id="PTHR10676">
    <property type="entry name" value="DYNEIN HEAVY CHAIN FAMILY PROTEIN"/>
    <property type="match status" value="1"/>
</dbReference>
<dbReference type="Proteomes" id="UP000747110">
    <property type="component" value="Unassembled WGS sequence"/>
</dbReference>
<reference evidence="3" key="1">
    <citation type="journal article" date="2021" name="Proc. Natl. Acad. Sci. U.S.A.">
        <title>Three genomes in the algal genus Volvox reveal the fate of a haploid sex-determining region after a transition to homothallism.</title>
        <authorList>
            <person name="Yamamoto K."/>
            <person name="Hamaji T."/>
            <person name="Kawai-Toyooka H."/>
            <person name="Matsuzaki R."/>
            <person name="Takahashi F."/>
            <person name="Nishimura Y."/>
            <person name="Kawachi M."/>
            <person name="Noguchi H."/>
            <person name="Minakuchi Y."/>
            <person name="Umen J.G."/>
            <person name="Toyoda A."/>
            <person name="Nozaki H."/>
        </authorList>
    </citation>
    <scope>NUCLEOTIDE SEQUENCE</scope>
    <source>
        <strain evidence="3">NIES-3786</strain>
    </source>
</reference>
<evidence type="ECO:0000313" key="3">
    <source>
        <dbReference type="EMBL" id="GIL92616.1"/>
    </source>
</evidence>
<dbReference type="GO" id="GO:0051959">
    <property type="term" value="F:dynein light intermediate chain binding"/>
    <property type="evidence" value="ECO:0007669"/>
    <property type="project" value="InterPro"/>
</dbReference>
<organism evidence="3 4">
    <name type="scientific">Volvox reticuliferus</name>
    <dbReference type="NCBI Taxonomy" id="1737510"/>
    <lineage>
        <taxon>Eukaryota</taxon>
        <taxon>Viridiplantae</taxon>
        <taxon>Chlorophyta</taxon>
        <taxon>core chlorophytes</taxon>
        <taxon>Chlorophyceae</taxon>
        <taxon>CS clade</taxon>
        <taxon>Chlamydomonadales</taxon>
        <taxon>Volvocaceae</taxon>
        <taxon>Volvox</taxon>
    </lineage>
</organism>
<evidence type="ECO:0000256" key="2">
    <source>
        <dbReference type="SAM" id="MobiDB-lite"/>
    </source>
</evidence>
<dbReference type="GO" id="GO:0097729">
    <property type="term" value="C:9+2 motile cilium"/>
    <property type="evidence" value="ECO:0007669"/>
    <property type="project" value="TreeGrafter"/>
</dbReference>
<dbReference type="EMBL" id="BNCP01000080">
    <property type="protein sequence ID" value="GIL92616.1"/>
    <property type="molecule type" value="Genomic_DNA"/>
</dbReference>
<feature type="non-terminal residue" evidence="3">
    <location>
        <position position="1"/>
    </location>
</feature>
<feature type="region of interest" description="Disordered" evidence="2">
    <location>
        <begin position="73"/>
        <end position="129"/>
    </location>
</feature>
<feature type="non-terminal residue" evidence="3">
    <location>
        <position position="335"/>
    </location>
</feature>
<dbReference type="GO" id="GO:0008569">
    <property type="term" value="F:minus-end-directed microtubule motor activity"/>
    <property type="evidence" value="ECO:0007669"/>
    <property type="project" value="TreeGrafter"/>
</dbReference>
<dbReference type="GO" id="GO:0060294">
    <property type="term" value="P:cilium movement involved in cell motility"/>
    <property type="evidence" value="ECO:0007669"/>
    <property type="project" value="TreeGrafter"/>
</dbReference>
<dbReference type="Gene3D" id="1.20.920.20">
    <property type="match status" value="1"/>
</dbReference>
<name>A0A8J4FW02_9CHLO</name>
<evidence type="ECO:0000313" key="4">
    <source>
        <dbReference type="Proteomes" id="UP000747110"/>
    </source>
</evidence>
<dbReference type="GO" id="GO:0030286">
    <property type="term" value="C:dynein complex"/>
    <property type="evidence" value="ECO:0007669"/>
    <property type="project" value="InterPro"/>
</dbReference>
<dbReference type="GO" id="GO:0045505">
    <property type="term" value="F:dynein intermediate chain binding"/>
    <property type="evidence" value="ECO:0007669"/>
    <property type="project" value="InterPro"/>
</dbReference>
<comment type="caution">
    <text evidence="3">The sequence shown here is derived from an EMBL/GenBank/DDBJ whole genome shotgun (WGS) entry which is preliminary data.</text>
</comment>
<dbReference type="PANTHER" id="PTHR10676:SF398">
    <property type="entry name" value="DYNEIN HEAVY CHAIN"/>
    <property type="match status" value="1"/>
</dbReference>